<name>A0A1Q9BST3_SYMMI</name>
<comment type="caution">
    <text evidence="2">The sequence shown here is derived from an EMBL/GenBank/DDBJ whole genome shotgun (WGS) entry which is preliminary data.</text>
</comment>
<feature type="non-terminal residue" evidence="2">
    <location>
        <position position="1"/>
    </location>
</feature>
<proteinExistence type="predicted"/>
<keyword evidence="3" id="KW-1185">Reference proteome</keyword>
<protein>
    <submittedName>
        <fullName evidence="2">Uncharacterized protein</fullName>
    </submittedName>
</protein>
<reference evidence="2 3" key="1">
    <citation type="submission" date="2016-02" db="EMBL/GenBank/DDBJ databases">
        <title>Genome analysis of coral dinoflagellate symbionts highlights evolutionary adaptations to a symbiotic lifestyle.</title>
        <authorList>
            <person name="Aranda M."/>
            <person name="Li Y."/>
            <person name="Liew Y.J."/>
            <person name="Baumgarten S."/>
            <person name="Simakov O."/>
            <person name="Wilson M."/>
            <person name="Piel J."/>
            <person name="Ashoor H."/>
            <person name="Bougouffa S."/>
            <person name="Bajic V.B."/>
            <person name="Ryu T."/>
            <person name="Ravasi T."/>
            <person name="Bayer T."/>
            <person name="Micklem G."/>
            <person name="Kim H."/>
            <person name="Bhak J."/>
            <person name="Lajeunesse T.C."/>
            <person name="Voolstra C.R."/>
        </authorList>
    </citation>
    <scope>NUCLEOTIDE SEQUENCE [LARGE SCALE GENOMIC DNA]</scope>
    <source>
        <strain evidence="2 3">CCMP2467</strain>
    </source>
</reference>
<feature type="compositionally biased region" description="Basic residues" evidence="1">
    <location>
        <begin position="1"/>
        <end position="11"/>
    </location>
</feature>
<organism evidence="2 3">
    <name type="scientific">Symbiodinium microadriaticum</name>
    <name type="common">Dinoflagellate</name>
    <name type="synonym">Zooxanthella microadriatica</name>
    <dbReference type="NCBI Taxonomy" id="2951"/>
    <lineage>
        <taxon>Eukaryota</taxon>
        <taxon>Sar</taxon>
        <taxon>Alveolata</taxon>
        <taxon>Dinophyceae</taxon>
        <taxon>Suessiales</taxon>
        <taxon>Symbiodiniaceae</taxon>
        <taxon>Symbiodinium</taxon>
    </lineage>
</organism>
<evidence type="ECO:0000313" key="2">
    <source>
        <dbReference type="EMBL" id="OLP73674.1"/>
    </source>
</evidence>
<sequence>QSWHRPLHRGKAGSDDVRALRGEAASSRRQGWQPEVLQLGLLWV</sequence>
<dbReference type="EMBL" id="LSRX01004993">
    <property type="protein sequence ID" value="OLP73674.1"/>
    <property type="molecule type" value="Genomic_DNA"/>
</dbReference>
<feature type="compositionally biased region" description="Basic and acidic residues" evidence="1">
    <location>
        <begin position="12"/>
        <end position="21"/>
    </location>
</feature>
<gene>
    <name evidence="2" type="ORF">AK812_SmicGene47011</name>
</gene>
<accession>A0A1Q9BST3</accession>
<dbReference type="AlphaFoldDB" id="A0A1Q9BST3"/>
<feature type="region of interest" description="Disordered" evidence="1">
    <location>
        <begin position="1"/>
        <end position="31"/>
    </location>
</feature>
<evidence type="ECO:0000313" key="3">
    <source>
        <dbReference type="Proteomes" id="UP000186817"/>
    </source>
</evidence>
<evidence type="ECO:0000256" key="1">
    <source>
        <dbReference type="SAM" id="MobiDB-lite"/>
    </source>
</evidence>
<feature type="non-terminal residue" evidence="2">
    <location>
        <position position="44"/>
    </location>
</feature>
<dbReference type="Proteomes" id="UP000186817">
    <property type="component" value="Unassembled WGS sequence"/>
</dbReference>